<dbReference type="AlphaFoldDB" id="A0A974WJC4"/>
<sequence length="181" mass="21230">MNQKEIFLLIGQKGSGKSFIGSIFDKHFGIRFVRVEDWAKKIKQERAVDNEAYLKQVFQEIEKGIRDCLNQTDKLVFESTGLTEHFDRMLLSLRKDFRVTTIGINADSNLCLDRVKSRDQTIHINISDDQVNMINEKVRSRNFQPDLSIFNQNKSEFEIVKELESIFRMDTKQNEIVKPNR</sequence>
<accession>A0A974WJC4</accession>
<evidence type="ECO:0000313" key="1">
    <source>
        <dbReference type="EMBL" id="QSE97220.1"/>
    </source>
</evidence>
<dbReference type="SUPFAM" id="SSF52540">
    <property type="entry name" value="P-loop containing nucleoside triphosphate hydrolases"/>
    <property type="match status" value="1"/>
</dbReference>
<evidence type="ECO:0000313" key="2">
    <source>
        <dbReference type="Proteomes" id="UP000662783"/>
    </source>
</evidence>
<keyword evidence="2" id="KW-1185">Reference proteome</keyword>
<dbReference type="Gene3D" id="3.40.50.300">
    <property type="entry name" value="P-loop containing nucleotide triphosphate hydrolases"/>
    <property type="match status" value="1"/>
</dbReference>
<proteinExistence type="predicted"/>
<dbReference type="KEGG" id="fuv:JR347_16760"/>
<protein>
    <recommendedName>
        <fullName evidence="3">Shikimate kinase</fullName>
    </recommendedName>
</protein>
<gene>
    <name evidence="1" type="ORF">JR347_16760</name>
</gene>
<dbReference type="EMBL" id="CP070608">
    <property type="protein sequence ID" value="QSE97220.1"/>
    <property type="molecule type" value="Genomic_DNA"/>
</dbReference>
<evidence type="ECO:0008006" key="3">
    <source>
        <dbReference type="Google" id="ProtNLM"/>
    </source>
</evidence>
<dbReference type="RefSeq" id="WP_205721733.1">
    <property type="nucleotide sequence ID" value="NZ_CP070608.1"/>
</dbReference>
<name>A0A974WJC4_9BACT</name>
<dbReference type="InterPro" id="IPR027417">
    <property type="entry name" value="P-loop_NTPase"/>
</dbReference>
<dbReference type="Proteomes" id="UP000662783">
    <property type="component" value="Chromosome"/>
</dbReference>
<organism evidence="1 2">
    <name type="scientific">Fulvivirga lutea</name>
    <dbReference type="NCBI Taxonomy" id="2810512"/>
    <lineage>
        <taxon>Bacteria</taxon>
        <taxon>Pseudomonadati</taxon>
        <taxon>Bacteroidota</taxon>
        <taxon>Cytophagia</taxon>
        <taxon>Cytophagales</taxon>
        <taxon>Fulvivirgaceae</taxon>
        <taxon>Fulvivirga</taxon>
    </lineage>
</organism>
<reference evidence="1" key="1">
    <citation type="submission" date="2021-02" db="EMBL/GenBank/DDBJ databases">
        <title>Fulvivirga sp. S481 isolated from sea water.</title>
        <authorList>
            <person name="Bae S.S."/>
            <person name="Baek K."/>
        </authorList>
    </citation>
    <scope>NUCLEOTIDE SEQUENCE</scope>
    <source>
        <strain evidence="1">S481</strain>
    </source>
</reference>